<dbReference type="PROSITE" id="PS50930">
    <property type="entry name" value="HTH_LYTTR"/>
    <property type="match status" value="1"/>
</dbReference>
<feature type="modified residue" description="4-aspartylphosphate" evidence="3">
    <location>
        <position position="57"/>
    </location>
</feature>
<organism evidence="6 7">
    <name type="scientific">Romboutsia lituseburensis DSM 797</name>
    <dbReference type="NCBI Taxonomy" id="1121325"/>
    <lineage>
        <taxon>Bacteria</taxon>
        <taxon>Bacillati</taxon>
        <taxon>Bacillota</taxon>
        <taxon>Clostridia</taxon>
        <taxon>Peptostreptococcales</taxon>
        <taxon>Peptostreptococcaceae</taxon>
        <taxon>Romboutsia</taxon>
    </lineage>
</organism>
<dbReference type="InterPro" id="IPR001789">
    <property type="entry name" value="Sig_transdc_resp-reg_receiver"/>
</dbReference>
<keyword evidence="3" id="KW-0597">Phosphoprotein</keyword>
<dbReference type="InterPro" id="IPR007492">
    <property type="entry name" value="LytTR_DNA-bd_dom"/>
</dbReference>
<sequence>MFKIAVCEDEKDQRELIKDYLTKILDEINLSYEIITFSSGEELFENYPNDVDIFVLDILMDEINGMDIARKIREIDDKNVEIIFTTSLVDYIQEGYEVRAYRYLLKPLKYEDLKKHITSCINEISNRNKYILVDNKSSILKIKVNEITYIEIKKRDMTIYTTRGNYQIKSTMDKIEKDLENHNFYRCHKSFLVNMEYVDNIKQYIAKLENKEEVPISRHRFKDFKIKFFRSMGDKLC</sequence>
<dbReference type="InterPro" id="IPR046947">
    <property type="entry name" value="LytR-like"/>
</dbReference>
<accession>A0A1G9INQ9</accession>
<comment type="function">
    <text evidence="2">May play the central regulatory role in sporulation. It may be an element of the effector pathway responsible for the activation of sporulation genes in response to nutritional stress. Spo0A may act in concert with spo0H (a sigma factor) to control the expression of some genes that are critical to the sporulation process.</text>
</comment>
<dbReference type="Gene3D" id="3.40.50.2300">
    <property type="match status" value="1"/>
</dbReference>
<dbReference type="GO" id="GO:0000156">
    <property type="term" value="F:phosphorelay response regulator activity"/>
    <property type="evidence" value="ECO:0007669"/>
    <property type="project" value="InterPro"/>
</dbReference>
<dbReference type="SMART" id="SM00850">
    <property type="entry name" value="LytTR"/>
    <property type="match status" value="1"/>
</dbReference>
<feature type="domain" description="Response regulatory" evidence="4">
    <location>
        <begin position="3"/>
        <end position="121"/>
    </location>
</feature>
<proteinExistence type="predicted"/>
<dbReference type="RefSeq" id="WP_092722190.1">
    <property type="nucleotide sequence ID" value="NZ_FNGW01000001.1"/>
</dbReference>
<dbReference type="Gene3D" id="2.40.50.1020">
    <property type="entry name" value="LytTr DNA-binding domain"/>
    <property type="match status" value="1"/>
</dbReference>
<dbReference type="SUPFAM" id="SSF52172">
    <property type="entry name" value="CheY-like"/>
    <property type="match status" value="1"/>
</dbReference>
<protein>
    <recommendedName>
        <fullName evidence="1">Stage 0 sporulation protein A homolog</fullName>
    </recommendedName>
</protein>
<evidence type="ECO:0000256" key="1">
    <source>
        <dbReference type="ARBA" id="ARBA00018672"/>
    </source>
</evidence>
<dbReference type="STRING" id="1121325.SAMN04515677_101319"/>
<dbReference type="SMART" id="SM00448">
    <property type="entry name" value="REC"/>
    <property type="match status" value="1"/>
</dbReference>
<dbReference type="PROSITE" id="PS50110">
    <property type="entry name" value="RESPONSE_REGULATORY"/>
    <property type="match status" value="1"/>
</dbReference>
<reference evidence="6 7" key="1">
    <citation type="submission" date="2016-10" db="EMBL/GenBank/DDBJ databases">
        <authorList>
            <person name="de Groot N.N."/>
        </authorList>
    </citation>
    <scope>NUCLEOTIDE SEQUENCE [LARGE SCALE GENOMIC DNA]</scope>
    <source>
        <strain evidence="6 7">DSM 797</strain>
    </source>
</reference>
<dbReference type="PANTHER" id="PTHR37299:SF1">
    <property type="entry name" value="STAGE 0 SPORULATION PROTEIN A HOMOLOG"/>
    <property type="match status" value="1"/>
</dbReference>
<dbReference type="AlphaFoldDB" id="A0A1G9INQ9"/>
<dbReference type="Pfam" id="PF04397">
    <property type="entry name" value="LytTR"/>
    <property type="match status" value="1"/>
</dbReference>
<evidence type="ECO:0000256" key="2">
    <source>
        <dbReference type="ARBA" id="ARBA00024867"/>
    </source>
</evidence>
<evidence type="ECO:0000256" key="3">
    <source>
        <dbReference type="PROSITE-ProRule" id="PRU00169"/>
    </source>
</evidence>
<dbReference type="EMBL" id="FNGW01000001">
    <property type="protein sequence ID" value="SDL26760.1"/>
    <property type="molecule type" value="Genomic_DNA"/>
</dbReference>
<dbReference type="PANTHER" id="PTHR37299">
    <property type="entry name" value="TRANSCRIPTIONAL REGULATOR-RELATED"/>
    <property type="match status" value="1"/>
</dbReference>
<feature type="domain" description="HTH LytTR-type" evidence="5">
    <location>
        <begin position="131"/>
        <end position="230"/>
    </location>
</feature>
<dbReference type="Pfam" id="PF00072">
    <property type="entry name" value="Response_reg"/>
    <property type="match status" value="1"/>
</dbReference>
<keyword evidence="6" id="KW-0238">DNA-binding</keyword>
<evidence type="ECO:0000259" key="4">
    <source>
        <dbReference type="PROSITE" id="PS50110"/>
    </source>
</evidence>
<dbReference type="GO" id="GO:0003677">
    <property type="term" value="F:DNA binding"/>
    <property type="evidence" value="ECO:0007669"/>
    <property type="project" value="UniProtKB-KW"/>
</dbReference>
<dbReference type="InterPro" id="IPR011006">
    <property type="entry name" value="CheY-like_superfamily"/>
</dbReference>
<dbReference type="Proteomes" id="UP000199068">
    <property type="component" value="Unassembled WGS sequence"/>
</dbReference>
<gene>
    <name evidence="6" type="ORF">SAMN04515677_101319</name>
</gene>
<name>A0A1G9INQ9_9FIRM</name>
<evidence type="ECO:0000259" key="5">
    <source>
        <dbReference type="PROSITE" id="PS50930"/>
    </source>
</evidence>
<keyword evidence="7" id="KW-1185">Reference proteome</keyword>
<evidence type="ECO:0000313" key="6">
    <source>
        <dbReference type="EMBL" id="SDL26760.1"/>
    </source>
</evidence>
<evidence type="ECO:0000313" key="7">
    <source>
        <dbReference type="Proteomes" id="UP000199068"/>
    </source>
</evidence>